<dbReference type="KEGG" id="fal:FRAAL0816"/>
<evidence type="ECO:0000313" key="2">
    <source>
        <dbReference type="Proteomes" id="UP000000657"/>
    </source>
</evidence>
<protein>
    <submittedName>
        <fullName evidence="1">Uncharacterized protein</fullName>
    </submittedName>
</protein>
<accession>Q0RSH7</accession>
<organism evidence="1 2">
    <name type="scientific">Frankia alni (strain DSM 45986 / CECT 9034 / ACN14a)</name>
    <dbReference type="NCBI Taxonomy" id="326424"/>
    <lineage>
        <taxon>Bacteria</taxon>
        <taxon>Bacillati</taxon>
        <taxon>Actinomycetota</taxon>
        <taxon>Actinomycetes</taxon>
        <taxon>Frankiales</taxon>
        <taxon>Frankiaceae</taxon>
        <taxon>Frankia</taxon>
    </lineage>
</organism>
<evidence type="ECO:0000313" key="1">
    <source>
        <dbReference type="EMBL" id="CAJ59485.1"/>
    </source>
</evidence>
<keyword evidence="2" id="KW-1185">Reference proteome</keyword>
<sequence length="87" mass="10490">MIRFCDRLRMECYYSDSFILRTCRAWQCIQDRCSFPNPRVQTLYCLLVRVSGLRTPAATRRRDTFRQALTVTEEKARLIRHPQFPLF</sequence>
<name>Q0RSH7_FRAAA</name>
<gene>
    <name evidence="1" type="ordered locus">FRAAL0816</name>
</gene>
<reference evidence="1 2" key="1">
    <citation type="journal article" date="2007" name="Genome Res.">
        <title>Genome characteristics of facultatively symbiotic Frankia sp. strains reflect host range and host plant biogeography.</title>
        <authorList>
            <person name="Normand P."/>
            <person name="Lapierre P."/>
            <person name="Tisa L.S."/>
            <person name="Gogarten J.P."/>
            <person name="Alloisio N."/>
            <person name="Bagnarol E."/>
            <person name="Bassi C.A."/>
            <person name="Berry A.M."/>
            <person name="Bickhart D.M."/>
            <person name="Choisne N."/>
            <person name="Couloux A."/>
            <person name="Cournoyer B."/>
            <person name="Cruveiller S."/>
            <person name="Daubin V."/>
            <person name="Demange N."/>
            <person name="Francino M.P."/>
            <person name="Goltsman E."/>
            <person name="Huang Y."/>
            <person name="Kopp O.R."/>
            <person name="Labarre L."/>
            <person name="Lapidus A."/>
            <person name="Lavire C."/>
            <person name="Marechal J."/>
            <person name="Martinez M."/>
            <person name="Mastronunzio J.E."/>
            <person name="Mullin B.C."/>
            <person name="Niemann J."/>
            <person name="Pujic P."/>
            <person name="Rawnsley T."/>
            <person name="Rouy Z."/>
            <person name="Schenowitz C."/>
            <person name="Sellstedt A."/>
            <person name="Tavares F."/>
            <person name="Tomkins J.P."/>
            <person name="Vallenet D."/>
            <person name="Valverde C."/>
            <person name="Wall L.G."/>
            <person name="Wang Y."/>
            <person name="Medigue C."/>
            <person name="Benson D.R."/>
        </authorList>
    </citation>
    <scope>NUCLEOTIDE SEQUENCE [LARGE SCALE GENOMIC DNA]</scope>
    <source>
        <strain evidence="2">DSM 45986 / CECT 9034 / ACN14a</strain>
    </source>
</reference>
<dbReference type="AlphaFoldDB" id="Q0RSH7"/>
<dbReference type="EMBL" id="CT573213">
    <property type="protein sequence ID" value="CAJ59485.1"/>
    <property type="molecule type" value="Genomic_DNA"/>
</dbReference>
<dbReference type="Proteomes" id="UP000000657">
    <property type="component" value="Chromosome"/>
</dbReference>
<proteinExistence type="predicted"/>
<dbReference type="HOGENOM" id="CLU_2478815_0_0_11"/>